<protein>
    <submittedName>
        <fullName evidence="2">Uncharacterized protein</fullName>
    </submittedName>
</protein>
<evidence type="ECO:0000313" key="1">
    <source>
        <dbReference type="EMBL" id="CAF4430855.1"/>
    </source>
</evidence>
<organism evidence="2 3">
    <name type="scientific">Rotaria magnacalcarata</name>
    <dbReference type="NCBI Taxonomy" id="392030"/>
    <lineage>
        <taxon>Eukaryota</taxon>
        <taxon>Metazoa</taxon>
        <taxon>Spiralia</taxon>
        <taxon>Gnathifera</taxon>
        <taxon>Rotifera</taxon>
        <taxon>Eurotatoria</taxon>
        <taxon>Bdelloidea</taxon>
        <taxon>Philodinida</taxon>
        <taxon>Philodinidae</taxon>
        <taxon>Rotaria</taxon>
    </lineage>
</organism>
<evidence type="ECO:0000313" key="3">
    <source>
        <dbReference type="Proteomes" id="UP000681720"/>
    </source>
</evidence>
<name>A0A8S2ZHE5_9BILA</name>
<dbReference type="EMBL" id="CAJOBJ010110497">
    <property type="protein sequence ID" value="CAF4629227.1"/>
    <property type="molecule type" value="Genomic_DNA"/>
</dbReference>
<proteinExistence type="predicted"/>
<accession>A0A8S2ZHE5</accession>
<sequence length="52" mass="6632">MYFLLERLFQTFWKTQGHWYLSRRTLKLTRRTFGHYPIIKDELQIWLRDLKS</sequence>
<comment type="caution">
    <text evidence="2">The sequence shown here is derived from an EMBL/GenBank/DDBJ whole genome shotgun (WGS) entry which is preliminary data.</text>
</comment>
<evidence type="ECO:0000313" key="2">
    <source>
        <dbReference type="EMBL" id="CAF4629227.1"/>
    </source>
</evidence>
<dbReference type="EMBL" id="CAJOBH010062279">
    <property type="protein sequence ID" value="CAF4430855.1"/>
    <property type="molecule type" value="Genomic_DNA"/>
</dbReference>
<dbReference type="AlphaFoldDB" id="A0A8S2ZHE5"/>
<dbReference type="Proteomes" id="UP000681967">
    <property type="component" value="Unassembled WGS sequence"/>
</dbReference>
<reference evidence="2" key="1">
    <citation type="submission" date="2021-02" db="EMBL/GenBank/DDBJ databases">
        <authorList>
            <person name="Nowell W R."/>
        </authorList>
    </citation>
    <scope>NUCLEOTIDE SEQUENCE</scope>
</reference>
<gene>
    <name evidence="1" type="ORF">BYL167_LOCUS32894</name>
    <name evidence="2" type="ORF">GIL414_LOCUS40133</name>
</gene>
<dbReference type="Proteomes" id="UP000681720">
    <property type="component" value="Unassembled WGS sequence"/>
</dbReference>
<feature type="non-terminal residue" evidence="2">
    <location>
        <position position="52"/>
    </location>
</feature>